<dbReference type="GO" id="GO:0003677">
    <property type="term" value="F:DNA binding"/>
    <property type="evidence" value="ECO:0007669"/>
    <property type="project" value="UniProtKB-KW"/>
</dbReference>
<dbReference type="SUPFAM" id="SSF57701">
    <property type="entry name" value="Zn2/Cys6 DNA-binding domain"/>
    <property type="match status" value="1"/>
</dbReference>
<evidence type="ECO:0000256" key="1">
    <source>
        <dbReference type="ARBA" id="ARBA00022723"/>
    </source>
</evidence>
<dbReference type="Proteomes" id="UP000283841">
    <property type="component" value="Unassembled WGS sequence"/>
</dbReference>
<dbReference type="GO" id="GO:0000981">
    <property type="term" value="F:DNA-binding transcription factor activity, RNA polymerase II-specific"/>
    <property type="evidence" value="ECO:0007669"/>
    <property type="project" value="InterPro"/>
</dbReference>
<feature type="domain" description="Zn(2)-C6 fungal-type" evidence="7">
    <location>
        <begin position="25"/>
        <end position="55"/>
    </location>
</feature>
<accession>A0A443I801</accession>
<gene>
    <name evidence="8" type="ORF">C8Q69DRAFT_50160</name>
</gene>
<dbReference type="InterPro" id="IPR036864">
    <property type="entry name" value="Zn2-C6_fun-type_DNA-bd_sf"/>
</dbReference>
<keyword evidence="5" id="KW-0539">Nucleus</keyword>
<keyword evidence="2" id="KW-0805">Transcription regulation</keyword>
<dbReference type="CDD" id="cd12148">
    <property type="entry name" value="fungal_TF_MHR"/>
    <property type="match status" value="1"/>
</dbReference>
<dbReference type="PANTHER" id="PTHR46910:SF1">
    <property type="entry name" value="MISCELLANEOUS ZN(II)2CYS6 TRANSCRIPTION FACTOR (EUROFUNG)-RELATED"/>
    <property type="match status" value="1"/>
</dbReference>
<feature type="region of interest" description="Disordered" evidence="6">
    <location>
        <begin position="100"/>
        <end position="140"/>
    </location>
</feature>
<evidence type="ECO:0000256" key="4">
    <source>
        <dbReference type="ARBA" id="ARBA00023163"/>
    </source>
</evidence>
<evidence type="ECO:0000256" key="6">
    <source>
        <dbReference type="SAM" id="MobiDB-lite"/>
    </source>
</evidence>
<dbReference type="InterPro" id="IPR050987">
    <property type="entry name" value="AtrR-like"/>
</dbReference>
<dbReference type="GeneID" id="39601646"/>
<dbReference type="AlphaFoldDB" id="A0A443I801"/>
<evidence type="ECO:0000256" key="2">
    <source>
        <dbReference type="ARBA" id="ARBA00023015"/>
    </source>
</evidence>
<dbReference type="VEuPathDB" id="FungiDB:C8Q69DRAFT_50160"/>
<keyword evidence="4" id="KW-0804">Transcription</keyword>
<dbReference type="Pfam" id="PF04082">
    <property type="entry name" value="Fungal_trans"/>
    <property type="match status" value="1"/>
</dbReference>
<keyword evidence="3" id="KW-0238">DNA-binding</keyword>
<evidence type="ECO:0000259" key="7">
    <source>
        <dbReference type="PROSITE" id="PS50048"/>
    </source>
</evidence>
<dbReference type="GO" id="GO:0006351">
    <property type="term" value="P:DNA-templated transcription"/>
    <property type="evidence" value="ECO:0007669"/>
    <property type="project" value="InterPro"/>
</dbReference>
<dbReference type="Gene3D" id="4.10.240.10">
    <property type="entry name" value="Zn(2)-C6 fungal-type DNA-binding domain"/>
    <property type="match status" value="1"/>
</dbReference>
<reference evidence="8 9" key="1">
    <citation type="journal article" date="2018" name="Front. Microbiol.">
        <title>Genomic and genetic insights into a cosmopolitan fungus, Paecilomyces variotii (Eurotiales).</title>
        <authorList>
            <person name="Urquhart A.S."/>
            <person name="Mondo S.J."/>
            <person name="Makela M.R."/>
            <person name="Hane J.K."/>
            <person name="Wiebenga A."/>
            <person name="He G."/>
            <person name="Mihaltcheva S."/>
            <person name="Pangilinan J."/>
            <person name="Lipzen A."/>
            <person name="Barry K."/>
            <person name="de Vries R.P."/>
            <person name="Grigoriev I.V."/>
            <person name="Idnurm A."/>
        </authorList>
    </citation>
    <scope>NUCLEOTIDE SEQUENCE [LARGE SCALE GENOMIC DNA]</scope>
    <source>
        <strain evidence="8 9">CBS 101075</strain>
    </source>
</reference>
<keyword evidence="1" id="KW-0479">Metal-binding</keyword>
<proteinExistence type="predicted"/>
<comment type="caution">
    <text evidence="8">The sequence shown here is derived from an EMBL/GenBank/DDBJ whole genome shotgun (WGS) entry which is preliminary data.</text>
</comment>
<dbReference type="PANTHER" id="PTHR46910">
    <property type="entry name" value="TRANSCRIPTION FACTOR PDR1"/>
    <property type="match status" value="1"/>
</dbReference>
<sequence>MSTLVGSMSVSVNERKANVANHFQVCDQCRSRKIRCSREKPSCRNCTRLGIQCEWSGQGKKRNQTTLLSHTILGMGSRLQHLENTIADTQRSLKRLFDGQWVTPPNSARHSSSPPGQRPQFSPEQSADTLETTDFAPPPGRFLLGHNNDERYFGSTSLESLMLKIKDDMTDGCDSESHTFKECISQAQWKIDLLVKQEEGECAKDILPPTTPPFAILDAMIEPYFSSINPHFPIWTKEKFIDMATTLRQSPSSERDFASIICCNNLILMAMSADSLCSNRGESTQNRQGTKVSSMEFDMIAGFRANAKRAIQNIDQLLLPRLINVQALLSLYMVAQEHFSIVESERLFDLASRCAKLTGIHQWHSFQGHLSDEDIRERQTISYCLYTIDKTVCWTTGLSPNMPASDIHFETYAVSSEVSLASSLIAKSELARIEETIYLEIYASQVKPKREDEIRAFAAMMLSKLQVWLTNSGIDLNMIQTPPETSADKLQLTIRYLNVQLLLIWPHKHHPDTIYQRCKEVARMCMKLVLSLWNSPPDEGKHAVFPSFVASLPPLYLYEVLSSILSNKDSKSDFSMLQDYIDMLEAITDGRSENSYNSKLYQLSVIVKDVTSVRNTQYKRQKPSPESSTNMCSITDLLSPLGSGYGYIGSELKEINSSGFDNSVFQEPDASFALQDSDTSFVFLNSLNSTTVDPAPGSDDFMPHLRIFS</sequence>
<dbReference type="PROSITE" id="PS00463">
    <property type="entry name" value="ZN2_CY6_FUNGAL_1"/>
    <property type="match status" value="1"/>
</dbReference>
<dbReference type="GO" id="GO:0008270">
    <property type="term" value="F:zinc ion binding"/>
    <property type="evidence" value="ECO:0007669"/>
    <property type="project" value="InterPro"/>
</dbReference>
<name>A0A443I801_BYSSP</name>
<dbReference type="PROSITE" id="PS50048">
    <property type="entry name" value="ZN2_CY6_FUNGAL_2"/>
    <property type="match status" value="1"/>
</dbReference>
<dbReference type="SMART" id="SM00066">
    <property type="entry name" value="GAL4"/>
    <property type="match status" value="1"/>
</dbReference>
<evidence type="ECO:0000313" key="9">
    <source>
        <dbReference type="Proteomes" id="UP000283841"/>
    </source>
</evidence>
<dbReference type="RefSeq" id="XP_028489832.1">
    <property type="nucleotide sequence ID" value="XM_028632369.1"/>
</dbReference>
<evidence type="ECO:0000256" key="3">
    <source>
        <dbReference type="ARBA" id="ARBA00023125"/>
    </source>
</evidence>
<evidence type="ECO:0000313" key="8">
    <source>
        <dbReference type="EMBL" id="RWR00188.1"/>
    </source>
</evidence>
<feature type="compositionally biased region" description="Polar residues" evidence="6">
    <location>
        <begin position="103"/>
        <end position="132"/>
    </location>
</feature>
<organism evidence="8 9">
    <name type="scientific">Byssochlamys spectabilis</name>
    <name type="common">Paecilomyces variotii</name>
    <dbReference type="NCBI Taxonomy" id="264951"/>
    <lineage>
        <taxon>Eukaryota</taxon>
        <taxon>Fungi</taxon>
        <taxon>Dikarya</taxon>
        <taxon>Ascomycota</taxon>
        <taxon>Pezizomycotina</taxon>
        <taxon>Eurotiomycetes</taxon>
        <taxon>Eurotiomycetidae</taxon>
        <taxon>Eurotiales</taxon>
        <taxon>Thermoascaceae</taxon>
        <taxon>Paecilomyces</taxon>
    </lineage>
</organism>
<keyword evidence="9" id="KW-1185">Reference proteome</keyword>
<evidence type="ECO:0000256" key="5">
    <source>
        <dbReference type="ARBA" id="ARBA00023242"/>
    </source>
</evidence>
<dbReference type="STRING" id="264951.A0A443I801"/>
<dbReference type="InterPro" id="IPR007219">
    <property type="entry name" value="XnlR_reg_dom"/>
</dbReference>
<dbReference type="EMBL" id="RCNU01000001">
    <property type="protein sequence ID" value="RWR00188.1"/>
    <property type="molecule type" value="Genomic_DNA"/>
</dbReference>
<dbReference type="CDD" id="cd00067">
    <property type="entry name" value="GAL4"/>
    <property type="match status" value="1"/>
</dbReference>
<dbReference type="InterPro" id="IPR001138">
    <property type="entry name" value="Zn2Cys6_DnaBD"/>
</dbReference>
<protein>
    <recommendedName>
        <fullName evidence="7">Zn(2)-C6 fungal-type domain-containing protein</fullName>
    </recommendedName>
</protein>
<dbReference type="Pfam" id="PF00172">
    <property type="entry name" value="Zn_clus"/>
    <property type="match status" value="1"/>
</dbReference>